<name>A0A059CU93_EUCGR</name>
<reference evidence="1" key="1">
    <citation type="submission" date="2013-07" db="EMBL/GenBank/DDBJ databases">
        <title>The genome of Eucalyptus grandis.</title>
        <authorList>
            <person name="Schmutz J."/>
            <person name="Hayes R."/>
            <person name="Myburg A."/>
            <person name="Tuskan G."/>
            <person name="Grattapaglia D."/>
            <person name="Rokhsar D.S."/>
        </authorList>
    </citation>
    <scope>NUCLEOTIDE SEQUENCE</scope>
    <source>
        <tissue evidence="1">Leaf extractions</tissue>
    </source>
</reference>
<dbReference type="AlphaFoldDB" id="A0A059CU93"/>
<proteinExistence type="predicted"/>
<sequence length="257" mass="28903">MRVSRESIDQLSFLIRRRRKFSVFIYSLSLSPSPPPSLSLRIEKAPTFLLPEPSSEKTHDTPPLSLSVLRFCVLCRLPAHLGPRVPAAAPPSRGEKMQGEEVTVRNRAAAGGGGDGGGDDQARAMDIYPLSSYYFGSKDALALREETLADRVQRMKSHYAAHGLRTCVEAVIVVELFRHPHLLLLQVRNSTFQLPGGRLRPGESGNLVILHDTTGKMKLRRDNAFQRENVIIHAYLFRCRRAETQADQQAFCQWSWR</sequence>
<dbReference type="InterPro" id="IPR016706">
    <property type="entry name" value="Cleav_polyA_spec_factor_su5"/>
</dbReference>
<dbReference type="GO" id="GO:0005849">
    <property type="term" value="C:mRNA cleavage factor complex"/>
    <property type="evidence" value="ECO:0007669"/>
    <property type="project" value="InterPro"/>
</dbReference>
<organism evidence="1">
    <name type="scientific">Eucalyptus grandis</name>
    <name type="common">Flooded gum</name>
    <dbReference type="NCBI Taxonomy" id="71139"/>
    <lineage>
        <taxon>Eukaryota</taxon>
        <taxon>Viridiplantae</taxon>
        <taxon>Streptophyta</taxon>
        <taxon>Embryophyta</taxon>
        <taxon>Tracheophyta</taxon>
        <taxon>Spermatophyta</taxon>
        <taxon>Magnoliopsida</taxon>
        <taxon>eudicotyledons</taxon>
        <taxon>Gunneridae</taxon>
        <taxon>Pentapetalae</taxon>
        <taxon>rosids</taxon>
        <taxon>malvids</taxon>
        <taxon>Myrtales</taxon>
        <taxon>Myrtaceae</taxon>
        <taxon>Myrtoideae</taxon>
        <taxon>Eucalypteae</taxon>
        <taxon>Eucalyptus</taxon>
    </lineage>
</organism>
<protein>
    <submittedName>
        <fullName evidence="1">Uncharacterized protein</fullName>
    </submittedName>
</protein>
<dbReference type="GO" id="GO:0031124">
    <property type="term" value="P:mRNA 3'-end processing"/>
    <property type="evidence" value="ECO:0007669"/>
    <property type="project" value="InterPro"/>
</dbReference>
<dbReference type="Pfam" id="PF13869">
    <property type="entry name" value="NUDIX_2"/>
    <property type="match status" value="1"/>
</dbReference>
<gene>
    <name evidence="1" type="ORF">EUGRSUZ_C03406</name>
</gene>
<dbReference type="GO" id="GO:0003729">
    <property type="term" value="F:mRNA binding"/>
    <property type="evidence" value="ECO:0007669"/>
    <property type="project" value="InterPro"/>
</dbReference>
<dbReference type="Gene3D" id="3.90.79.10">
    <property type="entry name" value="Nucleoside Triphosphate Pyrophosphohydrolase"/>
    <property type="match status" value="1"/>
</dbReference>
<dbReference type="EMBL" id="KK198755">
    <property type="protein sequence ID" value="KCW82033.1"/>
    <property type="molecule type" value="Genomic_DNA"/>
</dbReference>
<dbReference type="Gramene" id="KCW82033">
    <property type="protein sequence ID" value="KCW82033"/>
    <property type="gene ID" value="EUGRSUZ_C03406"/>
</dbReference>
<evidence type="ECO:0000313" key="1">
    <source>
        <dbReference type="EMBL" id="KCW82033.1"/>
    </source>
</evidence>
<accession>A0A059CU93</accession>
<dbReference type="PANTHER" id="PTHR13047">
    <property type="entry name" value="PRE-MRNA CLEAVAGE FACTOR IM, 25KD SUBUNIT"/>
    <property type="match status" value="1"/>
</dbReference>